<dbReference type="SUPFAM" id="SSF101327">
    <property type="entry name" value="YgfB-like"/>
    <property type="match status" value="1"/>
</dbReference>
<dbReference type="AlphaFoldDB" id="A0A1I5RFZ1"/>
<organism evidence="1 2">
    <name type="scientific">Sphingomonas rubra</name>
    <dbReference type="NCBI Taxonomy" id="634430"/>
    <lineage>
        <taxon>Bacteria</taxon>
        <taxon>Pseudomonadati</taxon>
        <taxon>Pseudomonadota</taxon>
        <taxon>Alphaproteobacteria</taxon>
        <taxon>Sphingomonadales</taxon>
        <taxon>Sphingomonadaceae</taxon>
        <taxon>Sphingomonas</taxon>
    </lineage>
</organism>
<dbReference type="Pfam" id="PF03695">
    <property type="entry name" value="UPF0149"/>
    <property type="match status" value="1"/>
</dbReference>
<evidence type="ECO:0008006" key="3">
    <source>
        <dbReference type="Google" id="ProtNLM"/>
    </source>
</evidence>
<sequence length="219" mass="23627">MKRLPSRFRRLDGALADLPVEEPMLLTELDGFLTGLLVCPEAIPPAEWMTVVWGMEADGVPPFEDPLDVQWFAAAVAARHDEIARDLARGKLQPILDVDERDGEVLWEYWVDGFAEAIGLRPDAWQALADNPERSAPWSRLATLIEVAQGESDLDSVAVNALHDGAVSDLTDAVQRLYAAADGVASGTAIAAVATPTTKVGRNDPCPCGSGRKHKRCCG</sequence>
<dbReference type="EMBL" id="FOXP01000003">
    <property type="protein sequence ID" value="SFP57469.1"/>
    <property type="molecule type" value="Genomic_DNA"/>
</dbReference>
<dbReference type="SUPFAM" id="SSF103642">
    <property type="entry name" value="Sec-C motif"/>
    <property type="match status" value="1"/>
</dbReference>
<protein>
    <recommendedName>
        <fullName evidence="3">YecA family protein</fullName>
    </recommendedName>
</protein>
<dbReference type="Gene3D" id="3.10.450.50">
    <property type="match status" value="1"/>
</dbReference>
<evidence type="ECO:0000313" key="1">
    <source>
        <dbReference type="EMBL" id="SFP57469.1"/>
    </source>
</evidence>
<dbReference type="RefSeq" id="WP_093332327.1">
    <property type="nucleotide sequence ID" value="NZ_FOXP01000003.1"/>
</dbReference>
<dbReference type="Pfam" id="PF02810">
    <property type="entry name" value="SEC-C"/>
    <property type="match status" value="1"/>
</dbReference>
<proteinExistence type="predicted"/>
<dbReference type="NCBIfam" id="TIGR02292">
    <property type="entry name" value="ygfB_yecA"/>
    <property type="match status" value="1"/>
</dbReference>
<dbReference type="InterPro" id="IPR036255">
    <property type="entry name" value="YgfB-like_sf"/>
</dbReference>
<dbReference type="OrthoDB" id="1551443at2"/>
<dbReference type="InterPro" id="IPR011978">
    <property type="entry name" value="YgfB-like"/>
</dbReference>
<accession>A0A1I5RFZ1</accession>
<evidence type="ECO:0000313" key="2">
    <source>
        <dbReference type="Proteomes" id="UP000199586"/>
    </source>
</evidence>
<dbReference type="Proteomes" id="UP000199586">
    <property type="component" value="Unassembled WGS sequence"/>
</dbReference>
<dbReference type="InterPro" id="IPR004027">
    <property type="entry name" value="SEC_C_motif"/>
</dbReference>
<gene>
    <name evidence="1" type="ORF">SAMN04488241_103236</name>
</gene>
<keyword evidence="2" id="KW-1185">Reference proteome</keyword>
<reference evidence="2" key="1">
    <citation type="submission" date="2016-10" db="EMBL/GenBank/DDBJ databases">
        <authorList>
            <person name="Varghese N."/>
            <person name="Submissions S."/>
        </authorList>
    </citation>
    <scope>NUCLEOTIDE SEQUENCE [LARGE SCALE GENOMIC DNA]</scope>
    <source>
        <strain evidence="2">CGMCC 1.9113</strain>
    </source>
</reference>
<name>A0A1I5RFZ1_9SPHN</name>
<dbReference type="STRING" id="634430.SAMN04488241_103236"/>